<dbReference type="OrthoDB" id="2299932at2"/>
<dbReference type="EMBL" id="AYZM01000041">
    <property type="protein sequence ID" value="KRN26203.1"/>
    <property type="molecule type" value="Genomic_DNA"/>
</dbReference>
<dbReference type="PATRIC" id="fig|1423804.4.peg.2785"/>
<feature type="transmembrane region" description="Helical" evidence="1">
    <location>
        <begin position="12"/>
        <end position="34"/>
    </location>
</feature>
<feature type="transmembrane region" description="Helical" evidence="1">
    <location>
        <begin position="46"/>
        <end position="68"/>
    </location>
</feature>
<protein>
    <submittedName>
        <fullName evidence="2">Uncharacterized protein</fullName>
    </submittedName>
</protein>
<dbReference type="InterPro" id="IPR024515">
    <property type="entry name" value="DUF3397"/>
</dbReference>
<keyword evidence="1" id="KW-0812">Transmembrane</keyword>
<dbReference type="Pfam" id="PF11877">
    <property type="entry name" value="DUF3397"/>
    <property type="match status" value="1"/>
</dbReference>
<gene>
    <name evidence="2" type="ORF">FD14_GL002575</name>
</gene>
<comment type="caution">
    <text evidence="2">The sequence shown here is derived from an EMBL/GenBank/DDBJ whole genome shotgun (WGS) entry which is preliminary data.</text>
</comment>
<dbReference type="AlphaFoldDB" id="A0A0R2FFE0"/>
<keyword evidence="1" id="KW-1133">Transmembrane helix</keyword>
<evidence type="ECO:0000313" key="3">
    <source>
        <dbReference type="Proteomes" id="UP000051442"/>
    </source>
</evidence>
<accession>A0A0R2FFE0</accession>
<keyword evidence="3" id="KW-1185">Reference proteome</keyword>
<proteinExistence type="predicted"/>
<dbReference type="STRING" id="1423804.FD14_GL002575"/>
<sequence length="69" mass="8331">MWLLAHRWDDPWFATVIVIWMLISIGLTLAWGLSKGELLWNRFLLFYWRISAFLLLIMYVVTLVSNFLR</sequence>
<dbReference type="Proteomes" id="UP000051442">
    <property type="component" value="Unassembled WGS sequence"/>
</dbReference>
<evidence type="ECO:0000313" key="2">
    <source>
        <dbReference type="EMBL" id="KRN26203.1"/>
    </source>
</evidence>
<organism evidence="2 3">
    <name type="scientific">Secundilactobacillus similis DSM 23365 = JCM 2765</name>
    <dbReference type="NCBI Taxonomy" id="1423804"/>
    <lineage>
        <taxon>Bacteria</taxon>
        <taxon>Bacillati</taxon>
        <taxon>Bacillota</taxon>
        <taxon>Bacilli</taxon>
        <taxon>Lactobacillales</taxon>
        <taxon>Lactobacillaceae</taxon>
        <taxon>Secundilactobacillus</taxon>
    </lineage>
</organism>
<keyword evidence="1" id="KW-0472">Membrane</keyword>
<name>A0A0R2FFE0_9LACO</name>
<reference evidence="2 3" key="1">
    <citation type="journal article" date="2015" name="Genome Announc.">
        <title>Expanding the biotechnology potential of lactobacilli through comparative genomics of 213 strains and associated genera.</title>
        <authorList>
            <person name="Sun Z."/>
            <person name="Harris H.M."/>
            <person name="McCann A."/>
            <person name="Guo C."/>
            <person name="Argimon S."/>
            <person name="Zhang W."/>
            <person name="Yang X."/>
            <person name="Jeffery I.B."/>
            <person name="Cooney J.C."/>
            <person name="Kagawa T.F."/>
            <person name="Liu W."/>
            <person name="Song Y."/>
            <person name="Salvetti E."/>
            <person name="Wrobel A."/>
            <person name="Rasinkangas P."/>
            <person name="Parkhill J."/>
            <person name="Rea M.C."/>
            <person name="O'Sullivan O."/>
            <person name="Ritari J."/>
            <person name="Douillard F.P."/>
            <person name="Paul Ross R."/>
            <person name="Yang R."/>
            <person name="Briner A.E."/>
            <person name="Felis G.E."/>
            <person name="de Vos W.M."/>
            <person name="Barrangou R."/>
            <person name="Klaenhammer T.R."/>
            <person name="Caufield P.W."/>
            <person name="Cui Y."/>
            <person name="Zhang H."/>
            <person name="O'Toole P.W."/>
        </authorList>
    </citation>
    <scope>NUCLEOTIDE SEQUENCE [LARGE SCALE GENOMIC DNA]</scope>
    <source>
        <strain evidence="2 3">DSM 23365</strain>
    </source>
</reference>
<evidence type="ECO:0000256" key="1">
    <source>
        <dbReference type="SAM" id="Phobius"/>
    </source>
</evidence>